<feature type="domain" description="ABC transporter" evidence="6">
    <location>
        <begin position="4"/>
        <end position="238"/>
    </location>
</feature>
<dbReference type="PANTHER" id="PTHR42794">
    <property type="entry name" value="HEMIN IMPORT ATP-BINDING PROTEIN HMUV"/>
    <property type="match status" value="1"/>
</dbReference>
<dbReference type="Proteomes" id="UP001058533">
    <property type="component" value="Chromosome"/>
</dbReference>
<dbReference type="SUPFAM" id="SSF52540">
    <property type="entry name" value="P-loop containing nucleoside triphosphate hydrolases"/>
    <property type="match status" value="1"/>
</dbReference>
<dbReference type="InterPro" id="IPR003593">
    <property type="entry name" value="AAA+_ATPase"/>
</dbReference>
<dbReference type="Gene3D" id="3.40.50.300">
    <property type="entry name" value="P-loop containing nucleotide triphosphate hydrolases"/>
    <property type="match status" value="1"/>
</dbReference>
<keyword evidence="3 7" id="KW-0067">ATP-binding</keyword>
<reference evidence="7" key="1">
    <citation type="submission" date="2022-07" db="EMBL/GenBank/DDBJ databases">
        <title>Sphingomonas sp. nov., a novel bacterium isolated from the north slope of the Mount Everest.</title>
        <authorList>
            <person name="Cui X."/>
            <person name="Liu Y."/>
        </authorList>
    </citation>
    <scope>NUCLEOTIDE SEQUENCE</scope>
    <source>
        <strain evidence="7">S5-59</strain>
    </source>
</reference>
<evidence type="ECO:0000313" key="8">
    <source>
        <dbReference type="Proteomes" id="UP001058533"/>
    </source>
</evidence>
<evidence type="ECO:0000256" key="2">
    <source>
        <dbReference type="ARBA" id="ARBA00022741"/>
    </source>
</evidence>
<evidence type="ECO:0000256" key="1">
    <source>
        <dbReference type="ARBA" id="ARBA00022448"/>
    </source>
</evidence>
<dbReference type="InterPro" id="IPR027417">
    <property type="entry name" value="P-loop_NTPase"/>
</dbReference>
<accession>A0ABY5LAL8</accession>
<dbReference type="CDD" id="cd03214">
    <property type="entry name" value="ABC_Iron-Siderophores_B12_Hemin"/>
    <property type="match status" value="1"/>
</dbReference>
<dbReference type="RefSeq" id="WP_256506697.1">
    <property type="nucleotide sequence ID" value="NZ_CP101740.1"/>
</dbReference>
<keyword evidence="2" id="KW-0547">Nucleotide-binding</keyword>
<dbReference type="PANTHER" id="PTHR42794:SF1">
    <property type="entry name" value="HEMIN IMPORT ATP-BINDING PROTEIN HMUV"/>
    <property type="match status" value="1"/>
</dbReference>
<keyword evidence="8" id="KW-1185">Reference proteome</keyword>
<keyword evidence="4" id="KW-1278">Translocase</keyword>
<organism evidence="7 8">
    <name type="scientific">Sphingomonas qomolangmaensis</name>
    <dbReference type="NCBI Taxonomy" id="2918765"/>
    <lineage>
        <taxon>Bacteria</taxon>
        <taxon>Pseudomonadati</taxon>
        <taxon>Pseudomonadota</taxon>
        <taxon>Alphaproteobacteria</taxon>
        <taxon>Sphingomonadales</taxon>
        <taxon>Sphingomonadaceae</taxon>
        <taxon>Sphingomonas</taxon>
    </lineage>
</organism>
<dbReference type="Pfam" id="PF00005">
    <property type="entry name" value="ABC_tran"/>
    <property type="match status" value="1"/>
</dbReference>
<proteinExistence type="predicted"/>
<comment type="function">
    <text evidence="5">Part of the ABC transporter complex HmuTUV involved in hemin import. Responsible for energy coupling to the transport system.</text>
</comment>
<dbReference type="GO" id="GO:0005524">
    <property type="term" value="F:ATP binding"/>
    <property type="evidence" value="ECO:0007669"/>
    <property type="project" value="UniProtKB-KW"/>
</dbReference>
<evidence type="ECO:0000313" key="7">
    <source>
        <dbReference type="EMBL" id="UUL82845.1"/>
    </source>
</evidence>
<dbReference type="SMART" id="SM00382">
    <property type="entry name" value="AAA"/>
    <property type="match status" value="1"/>
</dbReference>
<dbReference type="PROSITE" id="PS50893">
    <property type="entry name" value="ABC_TRANSPORTER_2"/>
    <property type="match status" value="1"/>
</dbReference>
<gene>
    <name evidence="7" type="ORF">NMP03_00960</name>
</gene>
<evidence type="ECO:0000256" key="3">
    <source>
        <dbReference type="ARBA" id="ARBA00022840"/>
    </source>
</evidence>
<evidence type="ECO:0000256" key="5">
    <source>
        <dbReference type="ARBA" id="ARBA00037066"/>
    </source>
</evidence>
<dbReference type="EMBL" id="CP101740">
    <property type="protein sequence ID" value="UUL82845.1"/>
    <property type="molecule type" value="Genomic_DNA"/>
</dbReference>
<keyword evidence="1" id="KW-0813">Transport</keyword>
<evidence type="ECO:0000259" key="6">
    <source>
        <dbReference type="PROSITE" id="PS50893"/>
    </source>
</evidence>
<sequence length="257" mass="27026">MNGLLVRALRLSLGGTAVLGGIDASFARGRVAAVLGPNGAGKSSLLACLASLRAPDSGTIMLDGQALAAIDPRDRARRIGLLPQTADVHWDVDVATLVALGRYPRRGRWGESDEDRAAVARAMAATDVTRFADRRVETLSGGERGRVLLARVLAGEPEWLLADEPLASLDPAHQLDVLDRLRAVAGEGAGVVVVLHDLNQAARVADDVVLMRGGRIVAAGAPETVLTPALIAQTYGVEAHVGHTPEGQRYVIPVRRT</sequence>
<name>A0ABY5LAL8_9SPHN</name>
<dbReference type="InterPro" id="IPR003439">
    <property type="entry name" value="ABC_transporter-like_ATP-bd"/>
</dbReference>
<protein>
    <submittedName>
        <fullName evidence="7">ABC transporter ATP-binding protein</fullName>
    </submittedName>
</protein>
<evidence type="ECO:0000256" key="4">
    <source>
        <dbReference type="ARBA" id="ARBA00022967"/>
    </source>
</evidence>